<proteinExistence type="predicted"/>
<keyword evidence="2" id="KW-1227">Viral tail protein</keyword>
<protein>
    <submittedName>
        <fullName evidence="5">Tail protein/adaptor protein</fullName>
    </submittedName>
</protein>
<evidence type="ECO:0000313" key="6">
    <source>
        <dbReference type="Proteomes" id="UP000307994"/>
    </source>
</evidence>
<dbReference type="EMBL" id="MK380014">
    <property type="protein sequence ID" value="QAU05492.1"/>
    <property type="molecule type" value="Genomic_DNA"/>
</dbReference>
<sequence length="339" mass="38194">MSYTFTERTADGSQTTFSFSFAGADKGYIRASDIYVEIWDGKTWQSATGWHLSGTNQITFNVPPTDGTVVRIRRVVEKNQPYANFDRNVILDMKSLNNSFIQQLELTQEMLDGFLPDGFYFKQDINAGWHNIYHLMPGTEGHHAVNKAQFDTANSNLQTQIDANDAKQTAWNQRQDEQIIGIIKSFDSNISHRTVPWTYEAAGGETKVSPPFFFHSALVWRDGVFQDELAGAFEIVNNEIRLAQPALRKGERVSVLIGSRIAVPEVGNVLRMSYRITEGTTVVDLGTTVGNVEVFLDGLLQDEDAYTLGTDYRTLTFTEPLPECRMVVKAVFDNRTHLE</sequence>
<gene>
    <name evidence="5" type="ORF">D3A55_0041</name>
</gene>
<dbReference type="GO" id="GO:0098015">
    <property type="term" value="C:virus tail"/>
    <property type="evidence" value="ECO:0007669"/>
    <property type="project" value="UniProtKB-KW"/>
</dbReference>
<feature type="domain" description="Bacteriophage T7 tail fibre protein-like N-terminal" evidence="4">
    <location>
        <begin position="3"/>
        <end position="113"/>
    </location>
</feature>
<name>A0A4P6DBG8_9CAUD</name>
<evidence type="ECO:0000256" key="3">
    <source>
        <dbReference type="ARBA" id="ARBA00022844"/>
    </source>
</evidence>
<dbReference type="Pfam" id="PF03906">
    <property type="entry name" value="Phage_T7_tail"/>
    <property type="match status" value="1"/>
</dbReference>
<dbReference type="Proteomes" id="UP000307994">
    <property type="component" value="Segment"/>
</dbReference>
<evidence type="ECO:0000259" key="4">
    <source>
        <dbReference type="Pfam" id="PF03906"/>
    </source>
</evidence>
<evidence type="ECO:0000313" key="5">
    <source>
        <dbReference type="EMBL" id="QAU05492.1"/>
    </source>
</evidence>
<keyword evidence="6" id="KW-1185">Reference proteome</keyword>
<organism evidence="5 6">
    <name type="scientific">Klebsiella phage K1-ULIP33</name>
    <dbReference type="NCBI Taxonomy" id="2307015"/>
    <lineage>
        <taxon>Viruses</taxon>
        <taxon>Duplodnaviria</taxon>
        <taxon>Heunggongvirae</taxon>
        <taxon>Uroviricota</taxon>
        <taxon>Caudoviricetes</taxon>
        <taxon>Autographivirales</taxon>
        <taxon>Autosignataviridae</taxon>
        <taxon>Molineuxvirinae</taxon>
        <taxon>Ulipvirus</taxon>
        <taxon>Ulipvirus K1ULIP33</taxon>
    </lineage>
</organism>
<keyword evidence="3" id="KW-0946">Virion</keyword>
<evidence type="ECO:0000256" key="2">
    <source>
        <dbReference type="ARBA" id="ARBA00022732"/>
    </source>
</evidence>
<dbReference type="InterPro" id="IPR005604">
    <property type="entry name" value="Phage_T7_tail_fibre-like_N"/>
</dbReference>
<reference evidence="5 6" key="1">
    <citation type="journal article" date="2019" name="Viruses">
        <title>New Bacteriophages against Emerging Lineages ST23 and ST258 of Klebsiella pneumoniae and Efficacy Assessment in Galleria mellonella Larvae.</title>
        <authorList>
            <person name="Thiry D."/>
            <person name="Passet V."/>
            <person name="Danis-Wlodarczyk K."/>
            <person name="Lood C."/>
            <person name="Wagemans J."/>
            <person name="De Sordi L."/>
            <person name="van Noort V."/>
            <person name="Dufour N."/>
            <person name="Debarbieux L."/>
            <person name="Mainil J.G."/>
            <person name="Brisse S."/>
            <person name="Lavigne R."/>
        </authorList>
    </citation>
    <scope>NUCLEOTIDE SEQUENCE [LARGE SCALE GENOMIC DNA]</scope>
</reference>
<evidence type="ECO:0000256" key="1">
    <source>
        <dbReference type="ARBA" id="ARBA00004328"/>
    </source>
</evidence>
<accession>A0A4P6DBG8</accession>
<comment type="subcellular location">
    <subcellularLocation>
        <location evidence="1">Virion</location>
    </subcellularLocation>
</comment>